<dbReference type="AlphaFoldDB" id="A0A0G4HVL7"/>
<accession>A0A0G4HVL7</accession>
<dbReference type="PhylomeDB" id="A0A0G4HVL7"/>
<dbReference type="PANTHER" id="PTHR11439:SF467">
    <property type="entry name" value="INTEGRASE CATALYTIC DOMAIN-CONTAINING PROTEIN"/>
    <property type="match status" value="1"/>
</dbReference>
<dbReference type="VEuPathDB" id="CryptoDB:Cvel_8828"/>
<dbReference type="InterPro" id="IPR013103">
    <property type="entry name" value="RVT_2"/>
</dbReference>
<dbReference type="EMBL" id="CDMZ01004027">
    <property type="protein sequence ID" value="CEM48416.1"/>
    <property type="molecule type" value="Genomic_DNA"/>
</dbReference>
<name>A0A0G4HVL7_9ALVE</name>
<evidence type="ECO:0000259" key="2">
    <source>
        <dbReference type="Pfam" id="PF07727"/>
    </source>
</evidence>
<sequence>MAATTHIPLPRTGLTQEQIEGRDAARARELQSLDKNDTYERVPISEVSAAEQRSAIPTSFVDTEKRVSEGERVYKGRLVANGNSFFDRRQNVTTSATTTAQHSFRIALTIAFAHSGFDPRNIMVADIETAYLTALRSDTVKVIPPKDHPDHGKFLWRLKRAIYGLGDSGNIFDRSHNKVLVAAGWVPSGINGLWWKWTGRPQAARSRLLGLLPTFVDDLAVIPIGTSAEKLIREIAAKGNYTMKITRPKGGQIRWSGVDFSFAKDSVCISQIEYLLSLPLPEGQGDPVPAEADVIPLPPSSREPQQEPAPLLSAADATAFRERLGALSWVARDTRPDLAEGCNQLSRHACAPTRPQAEYLLHLLRYARRTVTSRVLQIRRSDIPSLSTPLSLKGWSDASLGCPGNAHPHTGWLFAIGLACLHWRSFTQKRVARSSTRAELYAAHDLVDFLEHLLPTLRCVWREGVSVTVGVDSGDVLKLVFSEAPRPTERALQRVVEELQLHLLEKSPETLVLHCLAVRDALDEAAIKLSFVPSEENCADPFTKPMSIALLLPFFTSWPHPSPASCPIVL</sequence>
<gene>
    <name evidence="3" type="ORF">Cvel_8828</name>
</gene>
<protein>
    <recommendedName>
        <fullName evidence="2">Reverse transcriptase Ty1/copia-type domain-containing protein</fullName>
    </recommendedName>
</protein>
<reference evidence="3" key="1">
    <citation type="submission" date="2014-11" db="EMBL/GenBank/DDBJ databases">
        <authorList>
            <person name="Otto D Thomas"/>
            <person name="Naeem Raeece"/>
        </authorList>
    </citation>
    <scope>NUCLEOTIDE SEQUENCE</scope>
</reference>
<dbReference type="PANTHER" id="PTHR11439">
    <property type="entry name" value="GAG-POL-RELATED RETROTRANSPOSON"/>
    <property type="match status" value="1"/>
</dbReference>
<feature type="region of interest" description="Disordered" evidence="1">
    <location>
        <begin position="1"/>
        <end position="24"/>
    </location>
</feature>
<evidence type="ECO:0000313" key="3">
    <source>
        <dbReference type="EMBL" id="CEM48416.1"/>
    </source>
</evidence>
<dbReference type="Pfam" id="PF07727">
    <property type="entry name" value="RVT_2"/>
    <property type="match status" value="1"/>
</dbReference>
<feature type="domain" description="Reverse transcriptase Ty1/copia-type" evidence="2">
    <location>
        <begin position="47"/>
        <end position="274"/>
    </location>
</feature>
<proteinExistence type="predicted"/>
<evidence type="ECO:0000256" key="1">
    <source>
        <dbReference type="SAM" id="MobiDB-lite"/>
    </source>
</evidence>
<organism evidence="3">
    <name type="scientific">Chromera velia CCMP2878</name>
    <dbReference type="NCBI Taxonomy" id="1169474"/>
    <lineage>
        <taxon>Eukaryota</taxon>
        <taxon>Sar</taxon>
        <taxon>Alveolata</taxon>
        <taxon>Colpodellida</taxon>
        <taxon>Chromeraceae</taxon>
        <taxon>Chromera</taxon>
    </lineage>
</organism>